<evidence type="ECO:0008006" key="5">
    <source>
        <dbReference type="Google" id="ProtNLM"/>
    </source>
</evidence>
<evidence type="ECO:0000313" key="4">
    <source>
        <dbReference type="Proteomes" id="UP001583280"/>
    </source>
</evidence>
<protein>
    <recommendedName>
        <fullName evidence="5">PNPLA domain-containing protein</fullName>
    </recommendedName>
</protein>
<evidence type="ECO:0000256" key="1">
    <source>
        <dbReference type="ARBA" id="ARBA00022801"/>
    </source>
</evidence>
<dbReference type="PANTHER" id="PTHR24185:SF1">
    <property type="entry name" value="CALCIUM-INDEPENDENT PHOSPHOLIPASE A2-GAMMA"/>
    <property type="match status" value="1"/>
</dbReference>
<accession>A0ABR3YEY9</accession>
<keyword evidence="2" id="KW-0442">Lipid degradation</keyword>
<dbReference type="PANTHER" id="PTHR24185">
    <property type="entry name" value="CALCIUM-INDEPENDENT PHOSPHOLIPASE A2-GAMMA"/>
    <property type="match status" value="1"/>
</dbReference>
<reference evidence="3 4" key="1">
    <citation type="journal article" date="2024" name="IMA Fungus">
        <title>IMA Genome - F19 : A genome assembly and annotation guide to empower mycologists, including annotated draft genome sequences of Ceratocystis pirilliformis, Diaporthe australafricana, Fusarium ophioides, Paecilomyces lecythidis, and Sporothrix stenoceras.</title>
        <authorList>
            <person name="Aylward J."/>
            <person name="Wilson A.M."/>
            <person name="Visagie C.M."/>
            <person name="Spraker J."/>
            <person name="Barnes I."/>
            <person name="Buitendag C."/>
            <person name="Ceriani C."/>
            <person name="Del Mar Angel L."/>
            <person name="du Plessis D."/>
            <person name="Fuchs T."/>
            <person name="Gasser K."/>
            <person name="Kramer D."/>
            <person name="Li W."/>
            <person name="Munsamy K."/>
            <person name="Piso A."/>
            <person name="Price J.L."/>
            <person name="Sonnekus B."/>
            <person name="Thomas C."/>
            <person name="van der Nest A."/>
            <person name="van Dijk A."/>
            <person name="van Heerden A."/>
            <person name="van Vuuren N."/>
            <person name="Yilmaz N."/>
            <person name="Duong T.A."/>
            <person name="van der Merwe N.A."/>
            <person name="Wingfield M.J."/>
            <person name="Wingfield B.D."/>
        </authorList>
    </citation>
    <scope>NUCLEOTIDE SEQUENCE [LARGE SCALE GENOMIC DNA]</scope>
    <source>
        <strain evidence="3 4">CMW 12675</strain>
    </source>
</reference>
<dbReference type="InterPro" id="IPR016035">
    <property type="entry name" value="Acyl_Trfase/lysoPLipase"/>
</dbReference>
<comment type="caution">
    <text evidence="3">The sequence shown here is derived from an EMBL/GenBank/DDBJ whole genome shotgun (WGS) entry which is preliminary data.</text>
</comment>
<dbReference type="Gene3D" id="3.40.1090.10">
    <property type="entry name" value="Cytosolic phospholipase A2 catalytic domain"/>
    <property type="match status" value="1"/>
</dbReference>
<gene>
    <name evidence="3" type="ORF">Cpir12675_006937</name>
</gene>
<sequence length="183" mass="20439">MTKYNVDSLPTIFATYNTPKPFSKCKIWEVARATSAAVNFFDSIRIGRDEIEFIDAGFGYSNPCEVLIKEATSIFPNRTIKVTSIGTGLGDIVGIQDTKESVIEALKKMAESAKDVDLRLKQKYRKTQDQGKQYYRLNVARGLSDIKNWDCSETSKISGHTGNYLAEGEHLVNELADMLGKDL</sequence>
<keyword evidence="1" id="KW-0378">Hydrolase</keyword>
<evidence type="ECO:0000256" key="2">
    <source>
        <dbReference type="ARBA" id="ARBA00022963"/>
    </source>
</evidence>
<proteinExistence type="predicted"/>
<keyword evidence="4" id="KW-1185">Reference proteome</keyword>
<organism evidence="3 4">
    <name type="scientific">Ceratocystis pirilliformis</name>
    <dbReference type="NCBI Taxonomy" id="259994"/>
    <lineage>
        <taxon>Eukaryota</taxon>
        <taxon>Fungi</taxon>
        <taxon>Dikarya</taxon>
        <taxon>Ascomycota</taxon>
        <taxon>Pezizomycotina</taxon>
        <taxon>Sordariomycetes</taxon>
        <taxon>Hypocreomycetidae</taxon>
        <taxon>Microascales</taxon>
        <taxon>Ceratocystidaceae</taxon>
        <taxon>Ceratocystis</taxon>
    </lineage>
</organism>
<evidence type="ECO:0000313" key="3">
    <source>
        <dbReference type="EMBL" id="KAL1886009.1"/>
    </source>
</evidence>
<keyword evidence="2" id="KW-0443">Lipid metabolism</keyword>
<name>A0ABR3YEY9_9PEZI</name>
<dbReference type="SUPFAM" id="SSF52151">
    <property type="entry name" value="FabD/lysophospholipase-like"/>
    <property type="match status" value="1"/>
</dbReference>
<dbReference type="EMBL" id="JAWDJO010000437">
    <property type="protein sequence ID" value="KAL1886009.1"/>
    <property type="molecule type" value="Genomic_DNA"/>
</dbReference>
<dbReference type="Proteomes" id="UP001583280">
    <property type="component" value="Unassembled WGS sequence"/>
</dbReference>